<sequence length="123" mass="13772">VHLCKSHYDGGKSRLALGLLLALDRFCKGSTVAARDFDRHLTQRRLGPAWQKRPSPGHVPPEYLGPKADCAWRGVGSLNLFGSMVCQPAIDLFFFCSRHTRSKLWDAKSPPGRECRTAPKFIH</sequence>
<evidence type="ECO:0000313" key="2">
    <source>
        <dbReference type="Proteomes" id="UP000673691"/>
    </source>
</evidence>
<gene>
    <name evidence="1" type="ORF">BJ554DRAFT_5987</name>
</gene>
<keyword evidence="2" id="KW-1185">Reference proteome</keyword>
<dbReference type="AlphaFoldDB" id="A0A8H8DKK8"/>
<dbReference type="Proteomes" id="UP000673691">
    <property type="component" value="Unassembled WGS sequence"/>
</dbReference>
<dbReference type="EMBL" id="JAEFCI010003162">
    <property type="protein sequence ID" value="KAG5461766.1"/>
    <property type="molecule type" value="Genomic_DNA"/>
</dbReference>
<proteinExistence type="predicted"/>
<accession>A0A8H8DKK8</accession>
<name>A0A8H8DKK8_9FUNG</name>
<organism evidence="1 2">
    <name type="scientific">Olpidium bornovanus</name>
    <dbReference type="NCBI Taxonomy" id="278681"/>
    <lineage>
        <taxon>Eukaryota</taxon>
        <taxon>Fungi</taxon>
        <taxon>Fungi incertae sedis</taxon>
        <taxon>Olpidiomycota</taxon>
        <taxon>Olpidiomycotina</taxon>
        <taxon>Olpidiomycetes</taxon>
        <taxon>Olpidiales</taxon>
        <taxon>Olpidiaceae</taxon>
        <taxon>Olpidium</taxon>
    </lineage>
</organism>
<comment type="caution">
    <text evidence="1">The sequence shown here is derived from an EMBL/GenBank/DDBJ whole genome shotgun (WGS) entry which is preliminary data.</text>
</comment>
<reference evidence="1 2" key="1">
    <citation type="journal article" name="Sci. Rep.">
        <title>Genome-scale phylogenetic analyses confirm Olpidium as the closest living zoosporic fungus to the non-flagellated, terrestrial fungi.</title>
        <authorList>
            <person name="Chang Y."/>
            <person name="Rochon D."/>
            <person name="Sekimoto S."/>
            <person name="Wang Y."/>
            <person name="Chovatia M."/>
            <person name="Sandor L."/>
            <person name="Salamov A."/>
            <person name="Grigoriev I.V."/>
            <person name="Stajich J.E."/>
            <person name="Spatafora J.W."/>
        </authorList>
    </citation>
    <scope>NUCLEOTIDE SEQUENCE [LARGE SCALE GENOMIC DNA]</scope>
    <source>
        <strain evidence="1">S191</strain>
    </source>
</reference>
<protein>
    <submittedName>
        <fullName evidence="1">Uncharacterized protein</fullName>
    </submittedName>
</protein>
<feature type="non-terminal residue" evidence="1">
    <location>
        <position position="1"/>
    </location>
</feature>
<evidence type="ECO:0000313" key="1">
    <source>
        <dbReference type="EMBL" id="KAG5461766.1"/>
    </source>
</evidence>